<keyword evidence="3" id="KW-1185">Reference proteome</keyword>
<evidence type="ECO:0000313" key="2">
    <source>
        <dbReference type="EMBL" id="KAK3524376.1"/>
    </source>
</evidence>
<name>A0AAE0UYY3_9TELE</name>
<dbReference type="CDD" id="cd21115">
    <property type="entry name" value="legumain_C"/>
    <property type="match status" value="1"/>
</dbReference>
<dbReference type="InterPro" id="IPR048501">
    <property type="entry name" value="Legum_prodom"/>
</dbReference>
<feature type="domain" description="Legumain prodomain" evidence="1">
    <location>
        <begin position="38"/>
        <end position="130"/>
    </location>
</feature>
<accession>A0AAE0UYY3</accession>
<dbReference type="Proteomes" id="UP001274896">
    <property type="component" value="Unassembled WGS sequence"/>
</dbReference>
<comment type="caution">
    <text evidence="2">The sequence shown here is derived from an EMBL/GenBank/DDBJ whole genome shotgun (WGS) entry which is preliminary data.</text>
</comment>
<dbReference type="InterPro" id="IPR046427">
    <property type="entry name" value="Legumain_prodom_sf"/>
</dbReference>
<sequence>MMEVKDVVANKDVAMMILQKNIQSAKTPEEREQYEKQVFELHQGKEMVIKSMQQIVEKCTDSKEAMHDILHGKSQEYASLEYKEVVEHYREKCFNWHETKYQSSMDHLYIFANLLHKKVPVERIKNAIDEVGAAMRAKMEKESVMEQ</sequence>
<dbReference type="Gene3D" id="1.10.132.130">
    <property type="match status" value="1"/>
</dbReference>
<dbReference type="Pfam" id="PF20985">
    <property type="entry name" value="Legum_prodom"/>
    <property type="match status" value="1"/>
</dbReference>
<reference evidence="2" key="1">
    <citation type="submission" date="2023-06" db="EMBL/GenBank/DDBJ databases">
        <title>Male Hemibagrus guttatus genome.</title>
        <authorList>
            <person name="Bian C."/>
        </authorList>
    </citation>
    <scope>NUCLEOTIDE SEQUENCE</scope>
    <source>
        <strain evidence="2">Male_cb2023</strain>
        <tissue evidence="2">Muscle</tissue>
    </source>
</reference>
<dbReference type="AlphaFoldDB" id="A0AAE0UYY3"/>
<gene>
    <name evidence="2" type="ORF">QTP70_028017</name>
</gene>
<protein>
    <recommendedName>
        <fullName evidence="1">Legumain prodomain domain-containing protein</fullName>
    </recommendedName>
</protein>
<dbReference type="EMBL" id="JAUCMX010000014">
    <property type="protein sequence ID" value="KAK3524376.1"/>
    <property type="molecule type" value="Genomic_DNA"/>
</dbReference>
<evidence type="ECO:0000313" key="3">
    <source>
        <dbReference type="Proteomes" id="UP001274896"/>
    </source>
</evidence>
<proteinExistence type="predicted"/>
<organism evidence="2 3">
    <name type="scientific">Hemibagrus guttatus</name>
    <dbReference type="NCBI Taxonomy" id="175788"/>
    <lineage>
        <taxon>Eukaryota</taxon>
        <taxon>Metazoa</taxon>
        <taxon>Chordata</taxon>
        <taxon>Craniata</taxon>
        <taxon>Vertebrata</taxon>
        <taxon>Euteleostomi</taxon>
        <taxon>Actinopterygii</taxon>
        <taxon>Neopterygii</taxon>
        <taxon>Teleostei</taxon>
        <taxon>Ostariophysi</taxon>
        <taxon>Siluriformes</taxon>
        <taxon>Bagridae</taxon>
        <taxon>Hemibagrus</taxon>
    </lineage>
</organism>
<evidence type="ECO:0000259" key="1">
    <source>
        <dbReference type="Pfam" id="PF20985"/>
    </source>
</evidence>